<accession>A0A518HUE4</accession>
<dbReference type="Proteomes" id="UP000319004">
    <property type="component" value="Chromosome"/>
</dbReference>
<dbReference type="OrthoDB" id="292345at2"/>
<dbReference type="RefSeq" id="WP_145388813.1">
    <property type="nucleotide sequence ID" value="NZ_CP037423.1"/>
</dbReference>
<reference evidence="2 3" key="1">
    <citation type="submission" date="2019-03" db="EMBL/GenBank/DDBJ databases">
        <title>Deep-cultivation of Planctomycetes and their phenomic and genomic characterization uncovers novel biology.</title>
        <authorList>
            <person name="Wiegand S."/>
            <person name="Jogler M."/>
            <person name="Boedeker C."/>
            <person name="Pinto D."/>
            <person name="Vollmers J."/>
            <person name="Rivas-Marin E."/>
            <person name="Kohn T."/>
            <person name="Peeters S.H."/>
            <person name="Heuer A."/>
            <person name="Rast P."/>
            <person name="Oberbeckmann S."/>
            <person name="Bunk B."/>
            <person name="Jeske O."/>
            <person name="Meyerdierks A."/>
            <person name="Storesund J.E."/>
            <person name="Kallscheuer N."/>
            <person name="Luecker S."/>
            <person name="Lage O.M."/>
            <person name="Pohl T."/>
            <person name="Merkel B.J."/>
            <person name="Hornburger P."/>
            <person name="Mueller R.-W."/>
            <person name="Bruemmer F."/>
            <person name="Labrenz M."/>
            <person name="Spormann A.M."/>
            <person name="Op den Camp H."/>
            <person name="Overmann J."/>
            <person name="Amann R."/>
            <person name="Jetten M.S.M."/>
            <person name="Mascher T."/>
            <person name="Medema M.H."/>
            <person name="Devos D.P."/>
            <person name="Kaster A.-K."/>
            <person name="Ovreas L."/>
            <person name="Rohde M."/>
            <person name="Galperin M.Y."/>
            <person name="Jogler C."/>
        </authorList>
    </citation>
    <scope>NUCLEOTIDE SEQUENCE [LARGE SCALE GENOMIC DNA]</scope>
    <source>
        <strain evidence="2 3">Enr13</strain>
    </source>
</reference>
<dbReference type="KEGG" id="snep:Enr13x_43410"/>
<evidence type="ECO:0000256" key="1">
    <source>
        <dbReference type="SAM" id="MobiDB-lite"/>
    </source>
</evidence>
<sequence>MNETHEIRFLRIEHLESRSLLAANLFASDEIDFDLFADAADSSSARQNAGDDLTQEVRTFESANRVGLQAFIGPTQPETNSNLTENTSSDLTSQTDAAETLRHGPQARRSPGSDASDATDQSPSSAVDAALVAITETESTETVDDAITSETETESELAQQQLFDLTMVSAIETREQELVSLSLARSVTSDDSIDGLIELSSSSNSVYSMDDLQDDDAPPWTFALPVAPEIQSVIDQASNPSDEVTDAMFTHWFGGTDETIAFDQQLLLIGPSIAADDWFNAQGESMLQLHRSFELITGGKELPLSDAALDALIASLAETAESRLQPVGSTYSFELPRLAYPAIAILTVAVMMARRKHKHPLPVAPPRSRPR</sequence>
<feature type="compositionally biased region" description="Polar residues" evidence="1">
    <location>
        <begin position="76"/>
        <end position="97"/>
    </location>
</feature>
<gene>
    <name evidence="2" type="ORF">Enr13x_43410</name>
</gene>
<keyword evidence="3" id="KW-1185">Reference proteome</keyword>
<organism evidence="2 3">
    <name type="scientific">Stieleria neptunia</name>
    <dbReference type="NCBI Taxonomy" id="2527979"/>
    <lineage>
        <taxon>Bacteria</taxon>
        <taxon>Pseudomonadati</taxon>
        <taxon>Planctomycetota</taxon>
        <taxon>Planctomycetia</taxon>
        <taxon>Pirellulales</taxon>
        <taxon>Pirellulaceae</taxon>
        <taxon>Stieleria</taxon>
    </lineage>
</organism>
<name>A0A518HUE4_9BACT</name>
<evidence type="ECO:0000313" key="3">
    <source>
        <dbReference type="Proteomes" id="UP000319004"/>
    </source>
</evidence>
<evidence type="ECO:0000313" key="2">
    <source>
        <dbReference type="EMBL" id="QDV44475.1"/>
    </source>
</evidence>
<dbReference type="EMBL" id="CP037423">
    <property type="protein sequence ID" value="QDV44475.1"/>
    <property type="molecule type" value="Genomic_DNA"/>
</dbReference>
<feature type="region of interest" description="Disordered" evidence="1">
    <location>
        <begin position="135"/>
        <end position="154"/>
    </location>
</feature>
<protein>
    <submittedName>
        <fullName evidence="2">Uncharacterized protein</fullName>
    </submittedName>
</protein>
<feature type="compositionally biased region" description="Polar residues" evidence="1">
    <location>
        <begin position="116"/>
        <end position="125"/>
    </location>
</feature>
<dbReference type="AlphaFoldDB" id="A0A518HUE4"/>
<feature type="region of interest" description="Disordered" evidence="1">
    <location>
        <begin position="71"/>
        <end position="126"/>
    </location>
</feature>
<proteinExistence type="predicted"/>